<comment type="subcellular location">
    <subcellularLocation>
        <location evidence="1">Membrane</location>
        <topology evidence="1">Multi-pass membrane protein</topology>
    </subcellularLocation>
</comment>
<proteinExistence type="inferred from homology"/>
<sequence length="144" mass="16088">MVNKAIKSSISGLLVFAFCTAGFVKITDKMAPEVHKQMKRDFVDLAKVHPMKVLFGRNVNPELHRIMIGYVEVLCGLLLYAGPRSLKLASTVILLIVMAVMMQGLYWLGKPAIMFTPASLCTILLLCNFFNLLSEPSVKENRKE</sequence>
<evidence type="ECO:0000256" key="3">
    <source>
        <dbReference type="ARBA" id="ARBA00022692"/>
    </source>
</evidence>
<evidence type="ECO:0000313" key="8">
    <source>
        <dbReference type="Proteomes" id="UP001159405"/>
    </source>
</evidence>
<dbReference type="EMBL" id="CALNXK010000103">
    <property type="protein sequence ID" value="CAH3156014.1"/>
    <property type="molecule type" value="Genomic_DNA"/>
</dbReference>
<evidence type="ECO:0008006" key="9">
    <source>
        <dbReference type="Google" id="ProtNLM"/>
    </source>
</evidence>
<keyword evidence="4 6" id="KW-1133">Transmembrane helix</keyword>
<evidence type="ECO:0000256" key="1">
    <source>
        <dbReference type="ARBA" id="ARBA00004141"/>
    </source>
</evidence>
<feature type="transmembrane region" description="Helical" evidence="6">
    <location>
        <begin position="88"/>
        <end position="108"/>
    </location>
</feature>
<evidence type="ECO:0000256" key="2">
    <source>
        <dbReference type="ARBA" id="ARBA00006679"/>
    </source>
</evidence>
<keyword evidence="3 6" id="KW-0812">Transmembrane</keyword>
<evidence type="ECO:0000256" key="5">
    <source>
        <dbReference type="ARBA" id="ARBA00023136"/>
    </source>
</evidence>
<feature type="transmembrane region" description="Helical" evidence="6">
    <location>
        <begin position="114"/>
        <end position="133"/>
    </location>
</feature>
<feature type="transmembrane region" description="Helical" evidence="6">
    <location>
        <begin position="63"/>
        <end position="81"/>
    </location>
</feature>
<dbReference type="InterPro" id="IPR040399">
    <property type="entry name" value="TMEM35A/B"/>
</dbReference>
<evidence type="ECO:0000313" key="7">
    <source>
        <dbReference type="EMBL" id="CAH3156014.1"/>
    </source>
</evidence>
<protein>
    <recommendedName>
        <fullName evidence="9">Transmembrane protein 35A</fullName>
    </recommendedName>
</protein>
<comment type="caution">
    <text evidence="7">The sequence shown here is derived from an EMBL/GenBank/DDBJ whole genome shotgun (WGS) entry which is preliminary data.</text>
</comment>
<accession>A0ABN8Q2Q2</accession>
<dbReference type="PANTHER" id="PTHR13163">
    <property type="entry name" value="SPINAL CORD EXPRESSION PROTEIN 4"/>
    <property type="match status" value="1"/>
</dbReference>
<keyword evidence="8" id="KW-1185">Reference proteome</keyword>
<evidence type="ECO:0000256" key="4">
    <source>
        <dbReference type="ARBA" id="ARBA00022989"/>
    </source>
</evidence>
<organism evidence="7 8">
    <name type="scientific">Porites lobata</name>
    <dbReference type="NCBI Taxonomy" id="104759"/>
    <lineage>
        <taxon>Eukaryota</taxon>
        <taxon>Metazoa</taxon>
        <taxon>Cnidaria</taxon>
        <taxon>Anthozoa</taxon>
        <taxon>Hexacorallia</taxon>
        <taxon>Scleractinia</taxon>
        <taxon>Fungiina</taxon>
        <taxon>Poritidae</taxon>
        <taxon>Porites</taxon>
    </lineage>
</organism>
<comment type="similarity">
    <text evidence="2">Belongs to the DoxX family.</text>
</comment>
<dbReference type="PANTHER" id="PTHR13163:SF2">
    <property type="entry name" value="TRANSMEMBRANE PROTEIN 35B"/>
    <property type="match status" value="1"/>
</dbReference>
<dbReference type="Proteomes" id="UP001159405">
    <property type="component" value="Unassembled WGS sequence"/>
</dbReference>
<evidence type="ECO:0000256" key="6">
    <source>
        <dbReference type="SAM" id="Phobius"/>
    </source>
</evidence>
<name>A0ABN8Q2Q2_9CNID</name>
<gene>
    <name evidence="7" type="ORF">PLOB_00001596</name>
</gene>
<reference evidence="7 8" key="1">
    <citation type="submission" date="2022-05" db="EMBL/GenBank/DDBJ databases">
        <authorList>
            <consortium name="Genoscope - CEA"/>
            <person name="William W."/>
        </authorList>
    </citation>
    <scope>NUCLEOTIDE SEQUENCE [LARGE SCALE GENOMIC DNA]</scope>
</reference>
<keyword evidence="5 6" id="KW-0472">Membrane</keyword>